<evidence type="ECO:0000313" key="2">
    <source>
        <dbReference type="EMBL" id="KEQ58762.1"/>
    </source>
</evidence>
<dbReference type="SUPFAM" id="SSF75304">
    <property type="entry name" value="Amidase signature (AS) enzymes"/>
    <property type="match status" value="1"/>
</dbReference>
<gene>
    <name evidence="2" type="ORF">M437DRAFT_58701</name>
</gene>
<protein>
    <submittedName>
        <fullName evidence="2">Amidase signature enzyme</fullName>
    </submittedName>
</protein>
<dbReference type="GeneID" id="63916813"/>
<dbReference type="GO" id="GO:0003824">
    <property type="term" value="F:catalytic activity"/>
    <property type="evidence" value="ECO:0007669"/>
    <property type="project" value="InterPro"/>
</dbReference>
<dbReference type="STRING" id="1043003.A0A074VM59"/>
<dbReference type="HOGENOM" id="CLU_009600_18_1_1"/>
<dbReference type="RefSeq" id="XP_040875785.1">
    <property type="nucleotide sequence ID" value="XM_041023440.1"/>
</dbReference>
<dbReference type="InterPro" id="IPR023631">
    <property type="entry name" value="Amidase_dom"/>
</dbReference>
<dbReference type="Gene3D" id="3.90.1300.10">
    <property type="entry name" value="Amidase signature (AS) domain"/>
    <property type="match status" value="1"/>
</dbReference>
<dbReference type="AlphaFoldDB" id="A0A074VM59"/>
<dbReference type="EMBL" id="KL584852">
    <property type="protein sequence ID" value="KEQ58762.1"/>
    <property type="molecule type" value="Genomic_DNA"/>
</dbReference>
<dbReference type="Proteomes" id="UP000030672">
    <property type="component" value="Unassembled WGS sequence"/>
</dbReference>
<keyword evidence="3" id="KW-1185">Reference proteome</keyword>
<organism evidence="2 3">
    <name type="scientific">Aureobasidium melanogenum (strain CBS 110374)</name>
    <name type="common">Aureobasidium pullulans var. melanogenum</name>
    <dbReference type="NCBI Taxonomy" id="1043003"/>
    <lineage>
        <taxon>Eukaryota</taxon>
        <taxon>Fungi</taxon>
        <taxon>Dikarya</taxon>
        <taxon>Ascomycota</taxon>
        <taxon>Pezizomycotina</taxon>
        <taxon>Dothideomycetes</taxon>
        <taxon>Dothideomycetidae</taxon>
        <taxon>Dothideales</taxon>
        <taxon>Saccotheciaceae</taxon>
        <taxon>Aureobasidium</taxon>
    </lineage>
</organism>
<reference evidence="2 3" key="1">
    <citation type="journal article" date="2014" name="BMC Genomics">
        <title>Genome sequencing of four Aureobasidium pullulans varieties: biotechnological potential, stress tolerance, and description of new species.</title>
        <authorList>
            <person name="Gostin Ar C."/>
            <person name="Ohm R.A."/>
            <person name="Kogej T."/>
            <person name="Sonjak S."/>
            <person name="Turk M."/>
            <person name="Zajc J."/>
            <person name="Zalar P."/>
            <person name="Grube M."/>
            <person name="Sun H."/>
            <person name="Han J."/>
            <person name="Sharma A."/>
            <person name="Chiniquy J."/>
            <person name="Ngan C.Y."/>
            <person name="Lipzen A."/>
            <person name="Barry K."/>
            <person name="Grigoriev I.V."/>
            <person name="Gunde-Cimerman N."/>
        </authorList>
    </citation>
    <scope>NUCLEOTIDE SEQUENCE [LARGE SCALE GENOMIC DNA]</scope>
    <source>
        <strain evidence="2 3">CBS 110374</strain>
    </source>
</reference>
<feature type="domain" description="Amidase" evidence="1">
    <location>
        <begin position="97"/>
        <end position="205"/>
    </location>
</feature>
<dbReference type="InterPro" id="IPR036928">
    <property type="entry name" value="AS_sf"/>
</dbReference>
<name>A0A074VM59_AURM1</name>
<sequence length="572" mass="60746">MSIVSLAEGSLPTVTKEELHAAAKGRGFSIPAGSQDEIDFLLLQNSFDAVASAVAALPEYIDPRLEPVPVEGGERKWTKPASEENTLNAWSHKTNLKASSPTSTVLAGKTLAMKDNVSVAGAPLRLGTAPELFKGGKHAISEIDATVVKRILEASGTISGTAVCENFSLFPTSVSADSGPVHNAWAQGYMTGGSSSGCASLVSAKDVKVWSEKHGLTFKTTALEEGGVDMAIGGDQGGSIRAPASFGGFYGLKPTTGLVPYTGIVSILPMIDSTGPMARSIEDVALLLGVIAGYDGIDPRQTPETPLRQAVPDYTGLLAEWQAAKEEASEWTTTAAAKGLRIGILKEAWEIAGLNTNVAAIVRAAAERFSKLGAEVHEVSVPLHLLGPSIWTVAGREAIPRFFENRASDLLSHPLPGLEPNPTDQTFYDKLVYKNPAVINVVLNAEHMETKYGPSLTRKAHMLVHQLRAEYDKVFEKVDILITPTTPTVADKHCNYTSVMEIAQKAVGVTLNTSPFNCSGHPAMSIPCGWSETSDGEGKLPVGMQLVGKRWHEMDILKAASAWEVLGKGLDS</sequence>
<dbReference type="Pfam" id="PF01425">
    <property type="entry name" value="Amidase"/>
    <property type="match status" value="2"/>
</dbReference>
<feature type="domain" description="Amidase" evidence="1">
    <location>
        <begin position="226"/>
        <end position="557"/>
    </location>
</feature>
<accession>A0A074VM59</accession>
<evidence type="ECO:0000259" key="1">
    <source>
        <dbReference type="Pfam" id="PF01425"/>
    </source>
</evidence>
<dbReference type="InterPro" id="IPR000120">
    <property type="entry name" value="Amidase"/>
</dbReference>
<dbReference type="PANTHER" id="PTHR11895:SF171">
    <property type="entry name" value="AMIDASE DOMAIN-CONTAINING PROTEIN"/>
    <property type="match status" value="1"/>
</dbReference>
<evidence type="ECO:0000313" key="3">
    <source>
        <dbReference type="Proteomes" id="UP000030672"/>
    </source>
</evidence>
<proteinExistence type="predicted"/>
<dbReference type="PANTHER" id="PTHR11895">
    <property type="entry name" value="TRANSAMIDASE"/>
    <property type="match status" value="1"/>
</dbReference>